<dbReference type="Gene3D" id="2.40.50.140">
    <property type="entry name" value="Nucleic acid-binding proteins"/>
    <property type="match status" value="1"/>
</dbReference>
<dbReference type="Pfam" id="PF08646">
    <property type="entry name" value="Rep_fac-A_C"/>
    <property type="match status" value="1"/>
</dbReference>
<feature type="domain" description="Replication factor A C-terminal" evidence="1">
    <location>
        <begin position="98"/>
        <end position="198"/>
    </location>
</feature>
<evidence type="ECO:0000313" key="2">
    <source>
        <dbReference type="EMBL" id="CAI9260173.1"/>
    </source>
</evidence>
<reference evidence="2" key="1">
    <citation type="submission" date="2023-04" db="EMBL/GenBank/DDBJ databases">
        <authorList>
            <person name="Vijverberg K."/>
            <person name="Xiong W."/>
            <person name="Schranz E."/>
        </authorList>
    </citation>
    <scope>NUCLEOTIDE SEQUENCE</scope>
</reference>
<organism evidence="2 3">
    <name type="scientific">Lactuca saligna</name>
    <name type="common">Willowleaf lettuce</name>
    <dbReference type="NCBI Taxonomy" id="75948"/>
    <lineage>
        <taxon>Eukaryota</taxon>
        <taxon>Viridiplantae</taxon>
        <taxon>Streptophyta</taxon>
        <taxon>Embryophyta</taxon>
        <taxon>Tracheophyta</taxon>
        <taxon>Spermatophyta</taxon>
        <taxon>Magnoliopsida</taxon>
        <taxon>eudicotyledons</taxon>
        <taxon>Gunneridae</taxon>
        <taxon>Pentapetalae</taxon>
        <taxon>asterids</taxon>
        <taxon>campanulids</taxon>
        <taxon>Asterales</taxon>
        <taxon>Asteraceae</taxon>
        <taxon>Cichorioideae</taxon>
        <taxon>Cichorieae</taxon>
        <taxon>Lactucinae</taxon>
        <taxon>Lactuca</taxon>
    </lineage>
</organism>
<dbReference type="Proteomes" id="UP001177003">
    <property type="component" value="Chromosome 0"/>
</dbReference>
<proteinExistence type="predicted"/>
<protein>
    <recommendedName>
        <fullName evidence="1">Replication factor A C-terminal domain-containing protein</fullName>
    </recommendedName>
</protein>
<evidence type="ECO:0000259" key="1">
    <source>
        <dbReference type="Pfam" id="PF08646"/>
    </source>
</evidence>
<name>A0AA35VHY5_LACSI</name>
<dbReference type="AlphaFoldDB" id="A0AA35VHY5"/>
<dbReference type="PANTHER" id="PTHR47165:SF4">
    <property type="entry name" value="OS03G0429900 PROTEIN"/>
    <property type="match status" value="1"/>
</dbReference>
<keyword evidence="3" id="KW-1185">Reference proteome</keyword>
<dbReference type="InterPro" id="IPR013955">
    <property type="entry name" value="Rep_factor-A_C"/>
</dbReference>
<dbReference type="InterPro" id="IPR012340">
    <property type="entry name" value="NA-bd_OB-fold"/>
</dbReference>
<gene>
    <name evidence="2" type="ORF">LSALG_LOCUS1019</name>
</gene>
<sequence>MTLFGDIAYELISYLEAHKQVGRVIVLLQFAKINVYNRTPSVNSYFEQTRMFINANLPKIVTFTDNSQSYSESDDFLNNYKVKNVADLIEPQEGGQYNIVGTIYGIRQDIDWYYDACTNCGKKVETRDVFSGPDSGDSSVIVKCYGDNCINKKISSVPRYKIHIRVQDNSGTITLTLFDRDAYRLIKKRACDLIEKIKHDAISQIGDTLTPSMPEKFEATSLFKYNSLTMVKKRNVGDTMDVDEYDNVNSSTKVP</sequence>
<dbReference type="PANTHER" id="PTHR47165">
    <property type="entry name" value="OS03G0429900 PROTEIN"/>
    <property type="match status" value="1"/>
</dbReference>
<dbReference type="SUPFAM" id="SSF50249">
    <property type="entry name" value="Nucleic acid-binding proteins"/>
    <property type="match status" value="1"/>
</dbReference>
<accession>A0AA35VHY5</accession>
<dbReference type="EMBL" id="OX465086">
    <property type="protein sequence ID" value="CAI9260173.1"/>
    <property type="molecule type" value="Genomic_DNA"/>
</dbReference>
<evidence type="ECO:0000313" key="3">
    <source>
        <dbReference type="Proteomes" id="UP001177003"/>
    </source>
</evidence>